<dbReference type="RefSeq" id="WP_139679424.1">
    <property type="nucleotide sequence ID" value="NZ_VDMN01000011.1"/>
</dbReference>
<dbReference type="Gene3D" id="1.10.10.10">
    <property type="entry name" value="Winged helix-like DNA-binding domain superfamily/Winged helix DNA-binding domain"/>
    <property type="match status" value="1"/>
</dbReference>
<organism evidence="3 4">
    <name type="scientific">Aliirhizobium smilacinae</name>
    <dbReference type="NCBI Taxonomy" id="1395944"/>
    <lineage>
        <taxon>Bacteria</taxon>
        <taxon>Pseudomonadati</taxon>
        <taxon>Pseudomonadota</taxon>
        <taxon>Alphaproteobacteria</taxon>
        <taxon>Hyphomicrobiales</taxon>
        <taxon>Rhizobiaceae</taxon>
        <taxon>Aliirhizobium</taxon>
    </lineage>
</organism>
<evidence type="ECO:0000259" key="2">
    <source>
        <dbReference type="PROSITE" id="PS50931"/>
    </source>
</evidence>
<dbReference type="PANTHER" id="PTHR30537">
    <property type="entry name" value="HTH-TYPE TRANSCRIPTIONAL REGULATOR"/>
    <property type="match status" value="1"/>
</dbReference>
<accession>A0A5C4XAY7</accession>
<dbReference type="SUPFAM" id="SSF46785">
    <property type="entry name" value="Winged helix' DNA-binding domain"/>
    <property type="match status" value="1"/>
</dbReference>
<comment type="caution">
    <text evidence="3">The sequence shown here is derived from an EMBL/GenBank/DDBJ whole genome shotgun (WGS) entry which is preliminary data.</text>
</comment>
<dbReference type="PANTHER" id="PTHR30537:SF3">
    <property type="entry name" value="TRANSCRIPTIONAL REGULATORY PROTEIN"/>
    <property type="match status" value="1"/>
</dbReference>
<protein>
    <submittedName>
        <fullName evidence="3">LysR family transcriptional regulator</fullName>
    </submittedName>
</protein>
<dbReference type="SUPFAM" id="SSF53850">
    <property type="entry name" value="Periplasmic binding protein-like II"/>
    <property type="match status" value="1"/>
</dbReference>
<dbReference type="AlphaFoldDB" id="A0A5C4XAY7"/>
<dbReference type="Proteomes" id="UP000311605">
    <property type="component" value="Unassembled WGS sequence"/>
</dbReference>
<gene>
    <name evidence="3" type="ORF">FHP24_27410</name>
</gene>
<dbReference type="PROSITE" id="PS50931">
    <property type="entry name" value="HTH_LYSR"/>
    <property type="match status" value="1"/>
</dbReference>
<evidence type="ECO:0000256" key="1">
    <source>
        <dbReference type="ARBA" id="ARBA00009437"/>
    </source>
</evidence>
<dbReference type="GO" id="GO:0006351">
    <property type="term" value="P:DNA-templated transcription"/>
    <property type="evidence" value="ECO:0007669"/>
    <property type="project" value="TreeGrafter"/>
</dbReference>
<feature type="domain" description="HTH lysR-type" evidence="2">
    <location>
        <begin position="6"/>
        <end position="63"/>
    </location>
</feature>
<dbReference type="InterPro" id="IPR058163">
    <property type="entry name" value="LysR-type_TF_proteobact-type"/>
</dbReference>
<proteinExistence type="inferred from homology"/>
<dbReference type="GO" id="GO:0043565">
    <property type="term" value="F:sequence-specific DNA binding"/>
    <property type="evidence" value="ECO:0007669"/>
    <property type="project" value="TreeGrafter"/>
</dbReference>
<evidence type="ECO:0000313" key="3">
    <source>
        <dbReference type="EMBL" id="TNM59900.1"/>
    </source>
</evidence>
<sequence>MDETSIDWADLRIFLAVARHKSLAAAAKNTGQSAATLGRHVTDLERALGEELFKRLPQGYEMTDAARKLLAKVEAVEDRILDIVRDRRSSASTIPIRISAGTWMTWFLSRNIAQIRTADRSLVFSATEEIHNIGRRETLIGIRNRMPTEPGVATRKTATVHFAAYARADGSSAEDWISTTINTPSAKWVRAAKRDRVRIEVTHPRSLLDLVLAGAGQAVLPCFVGDAHESLIRTGPIIEELSHEQWLAVHGEERHLPPVRDTIDAIAKLISSQKSLFAPATQTSFS</sequence>
<comment type="similarity">
    <text evidence="1">Belongs to the LysR transcriptional regulatory family.</text>
</comment>
<dbReference type="GO" id="GO:0003700">
    <property type="term" value="F:DNA-binding transcription factor activity"/>
    <property type="evidence" value="ECO:0007669"/>
    <property type="project" value="InterPro"/>
</dbReference>
<name>A0A5C4XAY7_9HYPH</name>
<dbReference type="InterPro" id="IPR000847">
    <property type="entry name" value="LysR_HTH_N"/>
</dbReference>
<reference evidence="3 4" key="1">
    <citation type="submission" date="2019-06" db="EMBL/GenBank/DDBJ databases">
        <title>The draft genome of Rhizobium smilacinae PTYR-5.</title>
        <authorList>
            <person name="Liu L."/>
            <person name="Li L."/>
            <person name="Zhang X."/>
        </authorList>
    </citation>
    <scope>NUCLEOTIDE SEQUENCE [LARGE SCALE GENOMIC DNA]</scope>
    <source>
        <strain evidence="3 4">PTYR-5</strain>
    </source>
</reference>
<keyword evidence="4" id="KW-1185">Reference proteome</keyword>
<dbReference type="InterPro" id="IPR036390">
    <property type="entry name" value="WH_DNA-bd_sf"/>
</dbReference>
<dbReference type="OrthoDB" id="9796526at2"/>
<dbReference type="InterPro" id="IPR036388">
    <property type="entry name" value="WH-like_DNA-bd_sf"/>
</dbReference>
<evidence type="ECO:0000313" key="4">
    <source>
        <dbReference type="Proteomes" id="UP000311605"/>
    </source>
</evidence>
<dbReference type="Pfam" id="PF00126">
    <property type="entry name" value="HTH_1"/>
    <property type="match status" value="1"/>
</dbReference>
<dbReference type="EMBL" id="VDMN01000011">
    <property type="protein sequence ID" value="TNM59900.1"/>
    <property type="molecule type" value="Genomic_DNA"/>
</dbReference>